<keyword evidence="3" id="KW-1185">Reference proteome</keyword>
<dbReference type="EMBL" id="BMDD01000001">
    <property type="protein sequence ID" value="GGH67398.1"/>
    <property type="molecule type" value="Genomic_DNA"/>
</dbReference>
<evidence type="ECO:0000313" key="3">
    <source>
        <dbReference type="Proteomes" id="UP000605427"/>
    </source>
</evidence>
<organism evidence="2 3">
    <name type="scientific">Saccharibacillus endophyticus</name>
    <dbReference type="NCBI Taxonomy" id="2060666"/>
    <lineage>
        <taxon>Bacteria</taxon>
        <taxon>Bacillati</taxon>
        <taxon>Bacillota</taxon>
        <taxon>Bacilli</taxon>
        <taxon>Bacillales</taxon>
        <taxon>Paenibacillaceae</taxon>
        <taxon>Saccharibacillus</taxon>
    </lineage>
</organism>
<name>A0ABQ1ZKM1_9BACL</name>
<reference evidence="3" key="1">
    <citation type="journal article" date="2019" name="Int. J. Syst. Evol. Microbiol.">
        <title>The Global Catalogue of Microorganisms (GCM) 10K type strain sequencing project: providing services to taxonomists for standard genome sequencing and annotation.</title>
        <authorList>
            <consortium name="The Broad Institute Genomics Platform"/>
            <consortium name="The Broad Institute Genome Sequencing Center for Infectious Disease"/>
            <person name="Wu L."/>
            <person name="Ma J."/>
        </authorList>
    </citation>
    <scope>NUCLEOTIDE SEQUENCE [LARGE SCALE GENOMIC DNA]</scope>
    <source>
        <strain evidence="3">CCM 8702</strain>
    </source>
</reference>
<protein>
    <submittedName>
        <fullName evidence="2">Uncharacterized protein</fullName>
    </submittedName>
</protein>
<comment type="caution">
    <text evidence="2">The sequence shown here is derived from an EMBL/GenBank/DDBJ whole genome shotgun (WGS) entry which is preliminary data.</text>
</comment>
<feature type="region of interest" description="Disordered" evidence="1">
    <location>
        <begin position="1"/>
        <end position="82"/>
    </location>
</feature>
<evidence type="ECO:0000256" key="1">
    <source>
        <dbReference type="SAM" id="MobiDB-lite"/>
    </source>
</evidence>
<accession>A0ABQ1ZKM1</accession>
<gene>
    <name evidence="2" type="ORF">GCM10007362_00350</name>
</gene>
<feature type="compositionally biased region" description="Basic and acidic residues" evidence="1">
    <location>
        <begin position="53"/>
        <end position="82"/>
    </location>
</feature>
<feature type="compositionally biased region" description="Basic and acidic residues" evidence="1">
    <location>
        <begin position="1"/>
        <end position="28"/>
    </location>
</feature>
<proteinExistence type="predicted"/>
<evidence type="ECO:0000313" key="2">
    <source>
        <dbReference type="EMBL" id="GGH67398.1"/>
    </source>
</evidence>
<dbReference type="Proteomes" id="UP000605427">
    <property type="component" value="Unassembled WGS sequence"/>
</dbReference>
<sequence>MDAKRDEKKQHEQNQEDKNREGALDHPEQYPTENESLFDMHEEEQNVDSLPIEDIRLEQQEEKDKDATKQRSSSDDKYNSGF</sequence>
<dbReference type="RefSeq" id="WP_172237336.1">
    <property type="nucleotide sequence ID" value="NZ_BMDD01000001.1"/>
</dbReference>